<protein>
    <recommendedName>
        <fullName evidence="1">BTB domain-containing protein</fullName>
    </recommendedName>
</protein>
<feature type="domain" description="BTB" evidence="1">
    <location>
        <begin position="16"/>
        <end position="84"/>
    </location>
</feature>
<keyword evidence="3" id="KW-1185">Reference proteome</keyword>
<evidence type="ECO:0000259" key="1">
    <source>
        <dbReference type="PROSITE" id="PS50097"/>
    </source>
</evidence>
<dbReference type="Gene3D" id="3.30.710.10">
    <property type="entry name" value="Potassium Channel Kv1.1, Chain A"/>
    <property type="match status" value="1"/>
</dbReference>
<dbReference type="STRING" id="1095629.A0A0C9WRP0"/>
<dbReference type="InterPro" id="IPR000210">
    <property type="entry name" value="BTB/POZ_dom"/>
</dbReference>
<dbReference type="OrthoDB" id="3218112at2759"/>
<evidence type="ECO:0000313" key="3">
    <source>
        <dbReference type="Proteomes" id="UP000054477"/>
    </source>
</evidence>
<dbReference type="EMBL" id="KN838807">
    <property type="protein sequence ID" value="KIJ94140.1"/>
    <property type="molecule type" value="Genomic_DNA"/>
</dbReference>
<dbReference type="HOGENOM" id="CLU_033082_7_0_1"/>
<evidence type="ECO:0000313" key="2">
    <source>
        <dbReference type="EMBL" id="KIJ94140.1"/>
    </source>
</evidence>
<gene>
    <name evidence="2" type="ORF">K443DRAFT_368875</name>
</gene>
<accession>A0A0C9WRP0</accession>
<proteinExistence type="predicted"/>
<organism evidence="2 3">
    <name type="scientific">Laccaria amethystina LaAM-08-1</name>
    <dbReference type="NCBI Taxonomy" id="1095629"/>
    <lineage>
        <taxon>Eukaryota</taxon>
        <taxon>Fungi</taxon>
        <taxon>Dikarya</taxon>
        <taxon>Basidiomycota</taxon>
        <taxon>Agaricomycotina</taxon>
        <taxon>Agaricomycetes</taxon>
        <taxon>Agaricomycetidae</taxon>
        <taxon>Agaricales</taxon>
        <taxon>Agaricineae</taxon>
        <taxon>Hydnangiaceae</taxon>
        <taxon>Laccaria</taxon>
    </lineage>
</organism>
<dbReference type="Proteomes" id="UP000054477">
    <property type="component" value="Unassembled WGS sequence"/>
</dbReference>
<dbReference type="PROSITE" id="PS50097">
    <property type="entry name" value="BTB"/>
    <property type="match status" value="1"/>
</dbReference>
<name>A0A0C9WRP0_9AGAR</name>
<reference evidence="2 3" key="1">
    <citation type="submission" date="2014-04" db="EMBL/GenBank/DDBJ databases">
        <authorList>
            <consortium name="DOE Joint Genome Institute"/>
            <person name="Kuo A."/>
            <person name="Kohler A."/>
            <person name="Nagy L.G."/>
            <person name="Floudas D."/>
            <person name="Copeland A."/>
            <person name="Barry K.W."/>
            <person name="Cichocki N."/>
            <person name="Veneault-Fourrey C."/>
            <person name="LaButti K."/>
            <person name="Lindquist E.A."/>
            <person name="Lipzen A."/>
            <person name="Lundell T."/>
            <person name="Morin E."/>
            <person name="Murat C."/>
            <person name="Sun H."/>
            <person name="Tunlid A."/>
            <person name="Henrissat B."/>
            <person name="Grigoriev I.V."/>
            <person name="Hibbett D.S."/>
            <person name="Martin F."/>
            <person name="Nordberg H.P."/>
            <person name="Cantor M.N."/>
            <person name="Hua S.X."/>
        </authorList>
    </citation>
    <scope>NUCLEOTIDE SEQUENCE [LARGE SCALE GENOMIC DNA]</scope>
    <source>
        <strain evidence="2 3">LaAM-08-1</strain>
    </source>
</reference>
<dbReference type="InterPro" id="IPR011333">
    <property type="entry name" value="SKP1/BTB/POZ_sf"/>
</dbReference>
<dbReference type="AlphaFoldDB" id="A0A0C9WRP0"/>
<sequence length="330" mass="37837">MAMVITNHISLYFNDGNIILLAPQSPNHYIAFRVHRSILSKISTVFENLFSTPRVDEMETYEGIPLMYMVDGSDALQSLLHLVYHDVHLPLAQLDPCTLCSLQNILGLTEKYAIPCIGRKIVTQIEKGWPRTLRQWDELESRNYAVIELANGALDSQPDLEPPYPDELFPEPASAIRLARERNIPTILPAAFYHLSRLSIENDWGRADMQSEGVKNGCAAEWSLLTADDLRCLLTGQAKLSRAPREILNFRHDGEECPEVCFAEKRRELLMEIQETCIKSQDVLRVTRHYIEKKSYKDGICHLCTSRIRHDLATFRCMLWTLLPDFFSCQ</sequence>
<dbReference type="Pfam" id="PF00651">
    <property type="entry name" value="BTB"/>
    <property type="match status" value="1"/>
</dbReference>
<reference evidence="3" key="2">
    <citation type="submission" date="2015-01" db="EMBL/GenBank/DDBJ databases">
        <title>Evolutionary Origins and Diversification of the Mycorrhizal Mutualists.</title>
        <authorList>
            <consortium name="DOE Joint Genome Institute"/>
            <consortium name="Mycorrhizal Genomics Consortium"/>
            <person name="Kohler A."/>
            <person name="Kuo A."/>
            <person name="Nagy L.G."/>
            <person name="Floudas D."/>
            <person name="Copeland A."/>
            <person name="Barry K.W."/>
            <person name="Cichocki N."/>
            <person name="Veneault-Fourrey C."/>
            <person name="LaButti K."/>
            <person name="Lindquist E.A."/>
            <person name="Lipzen A."/>
            <person name="Lundell T."/>
            <person name="Morin E."/>
            <person name="Murat C."/>
            <person name="Riley R."/>
            <person name="Ohm R."/>
            <person name="Sun H."/>
            <person name="Tunlid A."/>
            <person name="Henrissat B."/>
            <person name="Grigoriev I.V."/>
            <person name="Hibbett D.S."/>
            <person name="Martin F."/>
        </authorList>
    </citation>
    <scope>NUCLEOTIDE SEQUENCE [LARGE SCALE GENOMIC DNA]</scope>
    <source>
        <strain evidence="3">LaAM-08-1</strain>
    </source>
</reference>